<dbReference type="Pfam" id="PF00782">
    <property type="entry name" value="DSPc"/>
    <property type="match status" value="1"/>
</dbReference>
<dbReference type="PANTHER" id="PTHR45848:SF4">
    <property type="entry name" value="DUAL SPECIFICITY PROTEIN PHOSPHATASE 12"/>
    <property type="match status" value="1"/>
</dbReference>
<keyword evidence="4" id="KW-0904">Protein phosphatase</keyword>
<evidence type="ECO:0000313" key="5">
    <source>
        <dbReference type="EMBL" id="KZS16742.1"/>
    </source>
</evidence>
<dbReference type="SMART" id="SM00195">
    <property type="entry name" value="DSPc"/>
    <property type="match status" value="1"/>
</dbReference>
<dbReference type="EMBL" id="LRGB01000687">
    <property type="protein sequence ID" value="KZS16742.1"/>
    <property type="molecule type" value="Genomic_DNA"/>
</dbReference>
<comment type="similarity">
    <text evidence="1">Belongs to the protein-tyrosine phosphatase family. Non-receptor class dual specificity subfamily.</text>
</comment>
<evidence type="ECO:0000256" key="4">
    <source>
        <dbReference type="ARBA" id="ARBA00022912"/>
    </source>
</evidence>
<evidence type="ECO:0000256" key="3">
    <source>
        <dbReference type="ARBA" id="ARBA00022801"/>
    </source>
</evidence>
<dbReference type="PANTHER" id="PTHR45848">
    <property type="entry name" value="DUAL SPECIFICITY PROTEIN PHOSPHATASE 12 FAMILY MEMBER"/>
    <property type="match status" value="1"/>
</dbReference>
<dbReference type="Proteomes" id="UP000076858">
    <property type="component" value="Unassembled WGS sequence"/>
</dbReference>
<name>A0A0N8CZI5_9CRUS</name>
<proteinExistence type="inferred from homology"/>
<dbReference type="GO" id="GO:0005634">
    <property type="term" value="C:nucleus"/>
    <property type="evidence" value="ECO:0007669"/>
    <property type="project" value="TreeGrafter"/>
</dbReference>
<dbReference type="PROSITE" id="PS00383">
    <property type="entry name" value="TYR_PHOSPHATASE_1"/>
    <property type="match status" value="1"/>
</dbReference>
<reference evidence="5 6" key="1">
    <citation type="submission" date="2016-03" db="EMBL/GenBank/DDBJ databases">
        <title>EvidentialGene: Evidence-directed Construction of Genes on Genomes.</title>
        <authorList>
            <person name="Gilbert D.G."/>
            <person name="Choi J.-H."/>
            <person name="Mockaitis K."/>
            <person name="Colbourne J."/>
            <person name="Pfrender M."/>
        </authorList>
    </citation>
    <scope>NUCLEOTIDE SEQUENCE [LARGE SCALE GENOMIC DNA]</scope>
    <source>
        <strain evidence="5 6">Xinb3</strain>
        <tissue evidence="5">Complete organism</tissue>
    </source>
</reference>
<dbReference type="GO" id="GO:0008138">
    <property type="term" value="F:protein tyrosine/serine/threonine phosphatase activity"/>
    <property type="evidence" value="ECO:0007669"/>
    <property type="project" value="InterPro"/>
</dbReference>
<dbReference type="InterPro" id="IPR016130">
    <property type="entry name" value="Tyr_Pase_AS"/>
</dbReference>
<dbReference type="OrthoDB" id="2017893at2759"/>
<organism evidence="5 6">
    <name type="scientific">Daphnia magna</name>
    <dbReference type="NCBI Taxonomy" id="35525"/>
    <lineage>
        <taxon>Eukaryota</taxon>
        <taxon>Metazoa</taxon>
        <taxon>Ecdysozoa</taxon>
        <taxon>Arthropoda</taxon>
        <taxon>Crustacea</taxon>
        <taxon>Branchiopoda</taxon>
        <taxon>Diplostraca</taxon>
        <taxon>Cladocera</taxon>
        <taxon>Anomopoda</taxon>
        <taxon>Daphniidae</taxon>
        <taxon>Daphnia</taxon>
    </lineage>
</organism>
<gene>
    <name evidence="5" type="ORF">APZ42_017341</name>
</gene>
<dbReference type="STRING" id="35525.A0A0N8CZI5"/>
<evidence type="ECO:0000256" key="1">
    <source>
        <dbReference type="ARBA" id="ARBA00008601"/>
    </source>
</evidence>
<dbReference type="PROSITE" id="PS50054">
    <property type="entry name" value="TYR_PHOSPHATASE_DUAL"/>
    <property type="match status" value="1"/>
</dbReference>
<dbReference type="InterPro" id="IPR016278">
    <property type="entry name" value="DUSP12"/>
</dbReference>
<evidence type="ECO:0000256" key="2">
    <source>
        <dbReference type="ARBA" id="ARBA00013064"/>
    </source>
</evidence>
<accession>A0A0N8CZI5</accession>
<dbReference type="Gene3D" id="3.90.190.10">
    <property type="entry name" value="Protein tyrosine phosphatase superfamily"/>
    <property type="match status" value="1"/>
</dbReference>
<dbReference type="InterPro" id="IPR029021">
    <property type="entry name" value="Prot-tyrosine_phosphatase-like"/>
</dbReference>
<evidence type="ECO:0000313" key="6">
    <source>
        <dbReference type="Proteomes" id="UP000076858"/>
    </source>
</evidence>
<keyword evidence="3" id="KW-0378">Hydrolase</keyword>
<comment type="caution">
    <text evidence="5">The sequence shown here is derived from an EMBL/GenBank/DDBJ whole genome shotgun (WGS) entry which is preliminary data.</text>
</comment>
<dbReference type="EC" id="3.1.3.48" evidence="2"/>
<dbReference type="AlphaFoldDB" id="A0A0N8CZI5"/>
<dbReference type="GO" id="GO:0004725">
    <property type="term" value="F:protein tyrosine phosphatase activity"/>
    <property type="evidence" value="ECO:0007669"/>
    <property type="project" value="UniProtKB-EC"/>
</dbReference>
<sequence length="288" mass="32491">MDLVEEKLWIGGLSSALDKKLLRDHGITNIVTIDIKPLPPNGDLHYLFVPAHDVNEQDLFGCFESVFEFIEKGVKSGSVLVHCFHGVSRSATLVISYLQKKYKISSEEGLARLQAVRPSVLPNEGFLAQLRLYGVLMELNKMDSIVSRWYHLQQTANLHCGTPVTLPQGDVSYETTLKCRTCRYVLAYGKDVLYHRPGENPDWKDLSWVRFALSDQQTRIDSCRQAFFVIPPPWITASSAPQGKLLCPKCRSKIGAFSWNQNQKCPCAASYQPGFYFTPSKVDFIANK</sequence>
<dbReference type="PIRSF" id="PIRSF000941">
    <property type="entry name" value="DUSP12"/>
    <property type="match status" value="1"/>
</dbReference>
<dbReference type="PROSITE" id="PS50056">
    <property type="entry name" value="TYR_PHOSPHATASE_2"/>
    <property type="match status" value="1"/>
</dbReference>
<protein>
    <recommendedName>
        <fullName evidence="2">protein-tyrosine-phosphatase</fullName>
        <ecNumber evidence="2">3.1.3.48</ecNumber>
    </recommendedName>
</protein>
<dbReference type="InterPro" id="IPR000340">
    <property type="entry name" value="Dual-sp_phosphatase_cat-dom"/>
</dbReference>
<dbReference type="InterPro" id="IPR000387">
    <property type="entry name" value="Tyr_Pase_dom"/>
</dbReference>
<dbReference type="SUPFAM" id="SSF52799">
    <property type="entry name" value="(Phosphotyrosine protein) phosphatases II"/>
    <property type="match status" value="1"/>
</dbReference>
<keyword evidence="6" id="KW-1185">Reference proteome</keyword>
<dbReference type="CDD" id="cd14498">
    <property type="entry name" value="DSP"/>
    <property type="match status" value="1"/>
</dbReference>
<dbReference type="InterPro" id="IPR020422">
    <property type="entry name" value="TYR_PHOSPHATASE_DUAL_dom"/>
</dbReference>